<evidence type="ECO:0000259" key="1">
    <source>
        <dbReference type="Pfam" id="PF07812"/>
    </source>
</evidence>
<keyword evidence="3" id="KW-1185">Reference proteome</keyword>
<reference evidence="2 3" key="1">
    <citation type="submission" date="2016-10" db="EMBL/GenBank/DDBJ databases">
        <authorList>
            <person name="Varghese N."/>
            <person name="Submissions S."/>
        </authorList>
    </citation>
    <scope>NUCLEOTIDE SEQUENCE [LARGE SCALE GENOMIC DNA]</scope>
    <source>
        <strain evidence="2 3">DSM 21822</strain>
    </source>
</reference>
<protein>
    <recommendedName>
        <fullName evidence="1">TfuA-like core domain-containing protein</fullName>
    </recommendedName>
</protein>
<name>A0A1I3WFB0_9HYPH</name>
<evidence type="ECO:0000313" key="3">
    <source>
        <dbReference type="Proteomes" id="UP000323300"/>
    </source>
</evidence>
<dbReference type="EMBL" id="FOSL01000002">
    <property type="protein sequence ID" value="SFK05121.1"/>
    <property type="molecule type" value="Genomic_DNA"/>
</dbReference>
<sequence>MSVVVFAGPSLYGFAADELVGFDMRPPAACGDLLAAALEKPSQIGLIDGFFENAPSVWHKEILYALSLGVAVSGAASMGALRAAECADFGMVGVGRIYEEYRSGARSADADVAVTHAPAEMGFRPLTEALVDIEATLQALTAEGVIPAAESDLLGASASALHFSRRSWSTILLTTALAQERRDELKHILKAKKRSQKQADARQLLAALRDGSIARPAHAITPARLARTPFLENLKDEVRARRIARR</sequence>
<accession>A0A1I3WFB0</accession>
<feature type="domain" description="TfuA-like core" evidence="1">
    <location>
        <begin position="48"/>
        <end position="167"/>
    </location>
</feature>
<organism evidence="2 3">
    <name type="scientific">Neomesorhizobium albiziae</name>
    <dbReference type="NCBI Taxonomy" id="335020"/>
    <lineage>
        <taxon>Bacteria</taxon>
        <taxon>Pseudomonadati</taxon>
        <taxon>Pseudomonadota</taxon>
        <taxon>Alphaproteobacteria</taxon>
        <taxon>Hyphomicrobiales</taxon>
        <taxon>Phyllobacteriaceae</taxon>
        <taxon>Neomesorhizobium</taxon>
    </lineage>
</organism>
<dbReference type="Pfam" id="PF07812">
    <property type="entry name" value="TfuA"/>
    <property type="match status" value="1"/>
</dbReference>
<evidence type="ECO:0000313" key="2">
    <source>
        <dbReference type="EMBL" id="SFK05121.1"/>
    </source>
</evidence>
<dbReference type="AlphaFoldDB" id="A0A1I3WFB0"/>
<dbReference type="OrthoDB" id="118811at2"/>
<gene>
    <name evidence="2" type="ORF">SAMN04488498_102118</name>
</gene>
<proteinExistence type="predicted"/>
<dbReference type="Proteomes" id="UP000323300">
    <property type="component" value="Unassembled WGS sequence"/>
</dbReference>
<dbReference type="InterPro" id="IPR012924">
    <property type="entry name" value="TfuA_core"/>
</dbReference>